<dbReference type="EMBL" id="JACVVK020000007">
    <property type="protein sequence ID" value="KAK7506413.1"/>
    <property type="molecule type" value="Genomic_DNA"/>
</dbReference>
<protein>
    <submittedName>
        <fullName evidence="1">Uncharacterized protein</fullName>
    </submittedName>
</protein>
<name>A0ABD0M4S3_9CAEN</name>
<evidence type="ECO:0000313" key="2">
    <source>
        <dbReference type="Proteomes" id="UP001519460"/>
    </source>
</evidence>
<accession>A0ABD0M4S3</accession>
<comment type="caution">
    <text evidence="1">The sequence shown here is derived from an EMBL/GenBank/DDBJ whole genome shotgun (WGS) entry which is preliminary data.</text>
</comment>
<evidence type="ECO:0000313" key="1">
    <source>
        <dbReference type="EMBL" id="KAK7506413.1"/>
    </source>
</evidence>
<reference evidence="1 2" key="1">
    <citation type="journal article" date="2023" name="Sci. Data">
        <title>Genome assembly of the Korean intertidal mud-creeper Batillaria attramentaria.</title>
        <authorList>
            <person name="Patra A.K."/>
            <person name="Ho P.T."/>
            <person name="Jun S."/>
            <person name="Lee S.J."/>
            <person name="Kim Y."/>
            <person name="Won Y.J."/>
        </authorList>
    </citation>
    <scope>NUCLEOTIDE SEQUENCE [LARGE SCALE GENOMIC DNA]</scope>
    <source>
        <strain evidence="1">Wonlab-2016</strain>
    </source>
</reference>
<proteinExistence type="predicted"/>
<keyword evidence="2" id="KW-1185">Reference proteome</keyword>
<dbReference type="AlphaFoldDB" id="A0ABD0M4S3"/>
<gene>
    <name evidence="1" type="ORF">BaRGS_00002525</name>
</gene>
<sequence length="111" mass="12108">MCKQFSVTIPSALDLLEDAELRTDLQTGTILKKTERSTSLHAPVPKPIHLVRDQTARGDIATAPAPDAGHGEWAWPGSALHFRSTIDGVCEEPFERPSRKPCLEGFQQSSG</sequence>
<organism evidence="1 2">
    <name type="scientific">Batillaria attramentaria</name>
    <dbReference type="NCBI Taxonomy" id="370345"/>
    <lineage>
        <taxon>Eukaryota</taxon>
        <taxon>Metazoa</taxon>
        <taxon>Spiralia</taxon>
        <taxon>Lophotrochozoa</taxon>
        <taxon>Mollusca</taxon>
        <taxon>Gastropoda</taxon>
        <taxon>Caenogastropoda</taxon>
        <taxon>Sorbeoconcha</taxon>
        <taxon>Cerithioidea</taxon>
        <taxon>Batillariidae</taxon>
        <taxon>Batillaria</taxon>
    </lineage>
</organism>
<dbReference type="Proteomes" id="UP001519460">
    <property type="component" value="Unassembled WGS sequence"/>
</dbReference>